<keyword evidence="1" id="KW-1133">Transmembrane helix</keyword>
<proteinExistence type="predicted"/>
<evidence type="ECO:0000256" key="1">
    <source>
        <dbReference type="SAM" id="Phobius"/>
    </source>
</evidence>
<gene>
    <name evidence="2" type="ORF">G6045_26490</name>
</gene>
<dbReference type="AlphaFoldDB" id="A0A6G4XNM1"/>
<sequence length="251" mass="27395">MRLLRSRMAVPDVDGRTMAERVLAQLVAEHVPTPVAQPPTRRERLRGWFRLRRARIAAALCGLLVVAVLTPPVRAAVADWFNFGGVAVRHDPSASPPPPSPVPGCAQALTVDEAARQAGFEPLVPSELSGRPAASVSADRRVISLCWRSADGAVIRLDQLRATIDPVFWKTTRVPYEPVTVRGAGEGMWFPEPHRLRIDLVDERGTSYSTTVRTAGPTLLWERTGSATGLTLRLEGIDQQDRAMEVAASSR</sequence>
<keyword evidence="1" id="KW-0812">Transmembrane</keyword>
<accession>A0A6G4XNM1</accession>
<comment type="caution">
    <text evidence="2">The sequence shown here is derived from an EMBL/GenBank/DDBJ whole genome shotgun (WGS) entry which is preliminary data.</text>
</comment>
<keyword evidence="3" id="KW-1185">Reference proteome</keyword>
<protein>
    <submittedName>
        <fullName evidence="2">Uncharacterized protein</fullName>
    </submittedName>
</protein>
<feature type="transmembrane region" description="Helical" evidence="1">
    <location>
        <begin position="54"/>
        <end position="73"/>
    </location>
</feature>
<reference evidence="2 3" key="1">
    <citation type="submission" date="2020-02" db="EMBL/GenBank/DDBJ databases">
        <title>Whole-genome analyses of novel actinobacteria.</title>
        <authorList>
            <person name="Sahin N."/>
            <person name="Tokatli A."/>
        </authorList>
    </citation>
    <scope>NUCLEOTIDE SEQUENCE [LARGE SCALE GENOMIC DNA]</scope>
    <source>
        <strain evidence="2 3">YC504</strain>
    </source>
</reference>
<name>A0A6G4XNM1_9ACTN</name>
<evidence type="ECO:0000313" key="3">
    <source>
        <dbReference type="Proteomes" id="UP000481109"/>
    </source>
</evidence>
<dbReference type="Proteomes" id="UP000481109">
    <property type="component" value="Unassembled WGS sequence"/>
</dbReference>
<organism evidence="2 3">
    <name type="scientific">Streptomyces mesophilus</name>
    <dbReference type="NCBI Taxonomy" id="1775132"/>
    <lineage>
        <taxon>Bacteria</taxon>
        <taxon>Bacillati</taxon>
        <taxon>Actinomycetota</taxon>
        <taxon>Actinomycetes</taxon>
        <taxon>Kitasatosporales</taxon>
        <taxon>Streptomycetaceae</taxon>
        <taxon>Streptomyces</taxon>
    </lineage>
</organism>
<keyword evidence="1" id="KW-0472">Membrane</keyword>
<evidence type="ECO:0000313" key="2">
    <source>
        <dbReference type="EMBL" id="NGO79176.1"/>
    </source>
</evidence>
<dbReference type="EMBL" id="JAAKZW010000136">
    <property type="protein sequence ID" value="NGO79176.1"/>
    <property type="molecule type" value="Genomic_DNA"/>
</dbReference>